<gene>
    <name evidence="1" type="ORF">JI741_06675</name>
</gene>
<dbReference type="Proteomes" id="UP000613030">
    <property type="component" value="Unassembled WGS sequence"/>
</dbReference>
<name>A0ABS1KN88_9BACT</name>
<evidence type="ECO:0000313" key="2">
    <source>
        <dbReference type="Proteomes" id="UP000613030"/>
    </source>
</evidence>
<organism evidence="1 2">
    <name type="scientific">Chryseolinea lacunae</name>
    <dbReference type="NCBI Taxonomy" id="2801331"/>
    <lineage>
        <taxon>Bacteria</taxon>
        <taxon>Pseudomonadati</taxon>
        <taxon>Bacteroidota</taxon>
        <taxon>Cytophagia</taxon>
        <taxon>Cytophagales</taxon>
        <taxon>Fulvivirgaceae</taxon>
        <taxon>Chryseolinea</taxon>
    </lineage>
</organism>
<accession>A0ABS1KN88</accession>
<keyword evidence="2" id="KW-1185">Reference proteome</keyword>
<protein>
    <submittedName>
        <fullName evidence="1">Uncharacterized protein</fullName>
    </submittedName>
</protein>
<reference evidence="1 2" key="1">
    <citation type="submission" date="2021-01" db="EMBL/GenBank/DDBJ databases">
        <title>Chryseolinea sp. Jin1 Genome sequencing and assembly.</title>
        <authorList>
            <person name="Kim I."/>
        </authorList>
    </citation>
    <scope>NUCLEOTIDE SEQUENCE [LARGE SCALE GENOMIC DNA]</scope>
    <source>
        <strain evidence="1 2">Jin1</strain>
    </source>
</reference>
<comment type="caution">
    <text evidence="1">The sequence shown here is derived from an EMBL/GenBank/DDBJ whole genome shotgun (WGS) entry which is preliminary data.</text>
</comment>
<proteinExistence type="predicted"/>
<sequence>METQKVRTCFTITFTDDQYNRAKGYVEDMKRHPNRIFWQGKKGKTDDELIIEQIAHRILSGFYNNEPFAAAKHIMRMDSSVNVQ</sequence>
<evidence type="ECO:0000313" key="1">
    <source>
        <dbReference type="EMBL" id="MBL0740896.1"/>
    </source>
</evidence>
<dbReference type="EMBL" id="JAERRB010000002">
    <property type="protein sequence ID" value="MBL0740896.1"/>
    <property type="molecule type" value="Genomic_DNA"/>
</dbReference>